<reference evidence="6 7" key="1">
    <citation type="submission" date="2020-08" db="EMBL/GenBank/DDBJ databases">
        <title>Whole genome shotgun sequence of Actinoplanes ianthinogenes NBRC 13996.</title>
        <authorList>
            <person name="Komaki H."/>
            <person name="Tamura T."/>
        </authorList>
    </citation>
    <scope>NUCLEOTIDE SEQUENCE [LARGE SCALE GENOMIC DNA]</scope>
    <source>
        <strain evidence="6 7">NBRC 13996</strain>
    </source>
</reference>
<dbReference type="RefSeq" id="WP_189331143.1">
    <property type="nucleotide sequence ID" value="NZ_AP023356.1"/>
</dbReference>
<organism evidence="6 7">
    <name type="scientific">Actinoplanes ianthinogenes</name>
    <dbReference type="NCBI Taxonomy" id="122358"/>
    <lineage>
        <taxon>Bacteria</taxon>
        <taxon>Bacillati</taxon>
        <taxon>Actinomycetota</taxon>
        <taxon>Actinomycetes</taxon>
        <taxon>Micromonosporales</taxon>
        <taxon>Micromonosporaceae</taxon>
        <taxon>Actinoplanes</taxon>
    </lineage>
</organism>
<gene>
    <name evidence="6" type="ORF">Aiant_09900</name>
</gene>
<dbReference type="InterPro" id="IPR049445">
    <property type="entry name" value="TetR_SbtR-like_C"/>
</dbReference>
<dbReference type="EMBL" id="AP023356">
    <property type="protein sequence ID" value="BCJ40333.1"/>
    <property type="molecule type" value="Genomic_DNA"/>
</dbReference>
<evidence type="ECO:0000256" key="3">
    <source>
        <dbReference type="ARBA" id="ARBA00023163"/>
    </source>
</evidence>
<dbReference type="Gene3D" id="1.10.357.10">
    <property type="entry name" value="Tetracycline Repressor, domain 2"/>
    <property type="match status" value="1"/>
</dbReference>
<evidence type="ECO:0000259" key="5">
    <source>
        <dbReference type="PROSITE" id="PS50977"/>
    </source>
</evidence>
<dbReference type="PANTHER" id="PTHR30055">
    <property type="entry name" value="HTH-TYPE TRANSCRIPTIONAL REGULATOR RUTR"/>
    <property type="match status" value="1"/>
</dbReference>
<dbReference type="InterPro" id="IPR001647">
    <property type="entry name" value="HTH_TetR"/>
</dbReference>
<protein>
    <submittedName>
        <fullName evidence="6">TetR family transcriptional regulator</fullName>
    </submittedName>
</protein>
<keyword evidence="3" id="KW-0804">Transcription</keyword>
<dbReference type="SUPFAM" id="SSF46689">
    <property type="entry name" value="Homeodomain-like"/>
    <property type="match status" value="1"/>
</dbReference>
<dbReference type="Pfam" id="PF21597">
    <property type="entry name" value="TetR_C_43"/>
    <property type="match status" value="1"/>
</dbReference>
<accession>A0ABM7LMA8</accession>
<proteinExistence type="predicted"/>
<dbReference type="InterPro" id="IPR050109">
    <property type="entry name" value="HTH-type_TetR-like_transc_reg"/>
</dbReference>
<keyword evidence="1" id="KW-0805">Transcription regulation</keyword>
<dbReference type="PROSITE" id="PS50977">
    <property type="entry name" value="HTH_TETR_2"/>
    <property type="match status" value="1"/>
</dbReference>
<keyword evidence="7" id="KW-1185">Reference proteome</keyword>
<evidence type="ECO:0000256" key="2">
    <source>
        <dbReference type="ARBA" id="ARBA00023125"/>
    </source>
</evidence>
<dbReference type="SUPFAM" id="SSF48498">
    <property type="entry name" value="Tetracyclin repressor-like, C-terminal domain"/>
    <property type="match status" value="1"/>
</dbReference>
<name>A0ABM7LMA8_9ACTN</name>
<dbReference type="Proteomes" id="UP000676967">
    <property type="component" value="Chromosome"/>
</dbReference>
<feature type="domain" description="HTH tetR-type" evidence="5">
    <location>
        <begin position="7"/>
        <end position="66"/>
    </location>
</feature>
<keyword evidence="2 4" id="KW-0238">DNA-binding</keyword>
<dbReference type="InterPro" id="IPR036271">
    <property type="entry name" value="Tet_transcr_reg_TetR-rel_C_sf"/>
</dbReference>
<evidence type="ECO:0000256" key="4">
    <source>
        <dbReference type="PROSITE-ProRule" id="PRU00335"/>
    </source>
</evidence>
<dbReference type="PANTHER" id="PTHR30055:SF234">
    <property type="entry name" value="HTH-TYPE TRANSCRIPTIONAL REGULATOR BETI"/>
    <property type="match status" value="1"/>
</dbReference>
<evidence type="ECO:0000256" key="1">
    <source>
        <dbReference type="ARBA" id="ARBA00023015"/>
    </source>
</evidence>
<evidence type="ECO:0000313" key="7">
    <source>
        <dbReference type="Proteomes" id="UP000676967"/>
    </source>
</evidence>
<feature type="DNA-binding region" description="H-T-H motif" evidence="4">
    <location>
        <begin position="29"/>
        <end position="48"/>
    </location>
</feature>
<evidence type="ECO:0000313" key="6">
    <source>
        <dbReference type="EMBL" id="BCJ40333.1"/>
    </source>
</evidence>
<sequence>MPRADAQRNRARLLEVAEEVFAERGATVATEEIARAAGVGIGTLFRHFPTKEALLQEVYLARLRRLTDDAATAPTLADWIRRAVEQSRVKNAFADALTEAGVDPRGVAADVHRDLLAAIGTLLRRDQSTGAVRPDLRVPDIVGLLAGASRAVEVAPDSQSRILEVLFAGLKP</sequence>
<dbReference type="PRINTS" id="PR00455">
    <property type="entry name" value="HTHTETR"/>
</dbReference>
<dbReference type="InterPro" id="IPR009057">
    <property type="entry name" value="Homeodomain-like_sf"/>
</dbReference>
<dbReference type="Pfam" id="PF00440">
    <property type="entry name" value="TetR_N"/>
    <property type="match status" value="1"/>
</dbReference>